<evidence type="ECO:0000256" key="1">
    <source>
        <dbReference type="ARBA" id="ARBA00023157"/>
    </source>
</evidence>
<dbReference type="PRINTS" id="PR00722">
    <property type="entry name" value="CHYMOTRYPSIN"/>
</dbReference>
<sequence>MKSFALICSVFIGVSLATKEFKEFKEICGIENVATSDRIINGIEASPNQFPWAVFIKIHIGHQIGTCTGSVISKNFILTAAHCLQGVSKAEIYAGTHDYSLESEPHRQYRVSENLHVHPNYVNTLFTYQNDIGLIELDEELEFNDFVRPACLPTLADVDTNLVGENTTISGWGRIRGEPNPLIVPQLMYATDVPVMSNDVCRLSYGSIINEKIICLNGYSVQKFTCNGDSGGPLNHEVSEGKYTQIGVTNFGADTTCVSRKPVGFARVSSFLEWIESTTGIKVDSE</sequence>
<reference evidence="2" key="1">
    <citation type="submission" date="2021-02" db="EMBL/GenBank/DDBJ databases">
        <authorList>
            <person name="Bekaert M."/>
        </authorList>
    </citation>
    <scope>NUCLEOTIDE SEQUENCE</scope>
    <source>
        <strain evidence="2">IoA-00</strain>
    </source>
</reference>
<protein>
    <submittedName>
        <fullName evidence="2">(salmon louse) hypothetical protein</fullName>
    </submittedName>
</protein>
<name>A0A7R8CLG8_LEPSM</name>
<dbReference type="InterPro" id="IPR001314">
    <property type="entry name" value="Peptidase_S1A"/>
</dbReference>
<dbReference type="EMBL" id="HG994593">
    <property type="protein sequence ID" value="CAF2855211.1"/>
    <property type="molecule type" value="Genomic_DNA"/>
</dbReference>
<dbReference type="SUPFAM" id="SSF50494">
    <property type="entry name" value="Trypsin-like serine proteases"/>
    <property type="match status" value="1"/>
</dbReference>
<dbReference type="FunFam" id="2.40.10.10:FF:000068">
    <property type="entry name" value="transmembrane protease serine 2"/>
    <property type="match status" value="1"/>
</dbReference>
<proteinExistence type="predicted"/>
<dbReference type="Proteomes" id="UP000675881">
    <property type="component" value="Chromosome 14"/>
</dbReference>
<dbReference type="GO" id="GO:0006508">
    <property type="term" value="P:proteolysis"/>
    <property type="evidence" value="ECO:0007669"/>
    <property type="project" value="InterPro"/>
</dbReference>
<dbReference type="GO" id="GO:0004252">
    <property type="term" value="F:serine-type endopeptidase activity"/>
    <property type="evidence" value="ECO:0007669"/>
    <property type="project" value="InterPro"/>
</dbReference>
<dbReference type="InterPro" id="IPR018114">
    <property type="entry name" value="TRYPSIN_HIS"/>
</dbReference>
<dbReference type="OrthoDB" id="5565075at2759"/>
<gene>
    <name evidence="2" type="ORF">LSAA_5361</name>
</gene>
<dbReference type="InterPro" id="IPR009003">
    <property type="entry name" value="Peptidase_S1_PA"/>
</dbReference>
<keyword evidence="1" id="KW-1015">Disulfide bond</keyword>
<dbReference type="AlphaFoldDB" id="A0A7R8CLG8"/>
<organism evidence="2 3">
    <name type="scientific">Lepeophtheirus salmonis</name>
    <name type="common">Salmon louse</name>
    <name type="synonym">Caligus salmonis</name>
    <dbReference type="NCBI Taxonomy" id="72036"/>
    <lineage>
        <taxon>Eukaryota</taxon>
        <taxon>Metazoa</taxon>
        <taxon>Ecdysozoa</taxon>
        <taxon>Arthropoda</taxon>
        <taxon>Crustacea</taxon>
        <taxon>Multicrustacea</taxon>
        <taxon>Hexanauplia</taxon>
        <taxon>Copepoda</taxon>
        <taxon>Siphonostomatoida</taxon>
        <taxon>Caligidae</taxon>
        <taxon>Lepeophtheirus</taxon>
    </lineage>
</organism>
<dbReference type="Pfam" id="PF00089">
    <property type="entry name" value="Trypsin"/>
    <property type="match status" value="1"/>
</dbReference>
<dbReference type="InterPro" id="IPR043504">
    <property type="entry name" value="Peptidase_S1_PA_chymotrypsin"/>
</dbReference>
<evidence type="ECO:0000313" key="2">
    <source>
        <dbReference type="EMBL" id="CAF2855211.1"/>
    </source>
</evidence>
<dbReference type="InterPro" id="IPR001254">
    <property type="entry name" value="Trypsin_dom"/>
</dbReference>
<accession>A0A7R8CLG8</accession>
<dbReference type="PANTHER" id="PTHR24252">
    <property type="entry name" value="ACROSIN-RELATED"/>
    <property type="match status" value="1"/>
</dbReference>
<dbReference type="PANTHER" id="PTHR24252:SF7">
    <property type="entry name" value="HYALIN"/>
    <property type="match status" value="1"/>
</dbReference>
<dbReference type="PROSITE" id="PS00134">
    <property type="entry name" value="TRYPSIN_HIS"/>
    <property type="match status" value="1"/>
</dbReference>
<dbReference type="SMART" id="SM00020">
    <property type="entry name" value="Tryp_SPc"/>
    <property type="match status" value="1"/>
</dbReference>
<keyword evidence="3" id="KW-1185">Reference proteome</keyword>
<evidence type="ECO:0000313" key="3">
    <source>
        <dbReference type="Proteomes" id="UP000675881"/>
    </source>
</evidence>
<dbReference type="CDD" id="cd00190">
    <property type="entry name" value="Tryp_SPc"/>
    <property type="match status" value="1"/>
</dbReference>
<dbReference type="Gene3D" id="2.40.10.10">
    <property type="entry name" value="Trypsin-like serine proteases"/>
    <property type="match status" value="1"/>
</dbReference>
<dbReference type="PROSITE" id="PS50240">
    <property type="entry name" value="TRYPSIN_DOM"/>
    <property type="match status" value="1"/>
</dbReference>